<dbReference type="Proteomes" id="UP001631969">
    <property type="component" value="Unassembled WGS sequence"/>
</dbReference>
<reference evidence="1" key="1">
    <citation type="submission" date="2024-12" db="EMBL/GenBank/DDBJ databases">
        <authorList>
            <person name="Wu N."/>
        </authorList>
    </citation>
    <scope>NUCLEOTIDE SEQUENCE</scope>
    <source>
        <strain evidence="1">P15</strain>
    </source>
</reference>
<gene>
    <name evidence="1" type="ORF">ACI1P1_12175</name>
</gene>
<name>A0ACC7NWB1_9BACL</name>
<protein>
    <submittedName>
        <fullName evidence="1">Uncharacterized protein</fullName>
    </submittedName>
</protein>
<evidence type="ECO:0000313" key="2">
    <source>
        <dbReference type="Proteomes" id="UP001631969"/>
    </source>
</evidence>
<keyword evidence="2" id="KW-1185">Reference proteome</keyword>
<evidence type="ECO:0000313" key="1">
    <source>
        <dbReference type="EMBL" id="MFM9329044.1"/>
    </source>
</evidence>
<proteinExistence type="predicted"/>
<dbReference type="EMBL" id="JBJURJ010000007">
    <property type="protein sequence ID" value="MFM9329044.1"/>
    <property type="molecule type" value="Genomic_DNA"/>
</dbReference>
<accession>A0ACC7NWB1</accession>
<sequence>MKKRITLMAVFLYIFLLRMPFVYAEEGGVTGSNTPVGGGGVAWYIPDWVERLMGKIDAMWSTLQDLVSGKLLKDALTNFIIGLVDDALAPLYGVFAKVYLFTPRVAEIAFVKAGWSVFTIVGLVALLFALLILAQQIVRGKKEMSKLLKVFLICFISVFFSLTIINSINVLVNWFTQSTLSSMLKTVAINYQGLSGQEVVKAIVIGTEALTNPTLVSQTAGKVIASTEGGLFSLFIVTLFEVLPLYLVSVLKVFVVMLLALFVSGWITATAFTGKMEILIGFLNLYIRTLIVGYVMALHWGIFVKAQTDYGSGIGLSTSIGITPIYLSCISAILLIIVLFFFWMKPLFKAVTQPLTLGGGEFVEKMGKYGVSASQTINNIGKRLGSEQIQQRGLDMAQKSKKISEYGKRMQESRQYGKRIASALTGGISESIQGVVYQEPDLKLTETGTMTQVMFLPSQHSLQNLPATQIKAQLDAQGFCNTTKIDIDRNDHALMNKAAAKIRSESKYGKDMVWDPVTSSIYVAGDQNTLQGVMTELQATGVKTGNLTLGTMKENVYVSYTSKEIEQIGGETRQGGRIVDDLKANMPVQSRLPLNQEDSATAMKLLELHKTTLPWISQVRNDSSGVWIPSAHMEAAMKILEPLKHQQVVRFDMPSGSNFLGDLESALKADSGLKDVVSVDTKKNAVLVKALKKEDFSKFFTAYKKERTPYWRAANGKIMVILDGVPVDYGSVPPKGMDMGSFEALKQQAIRSSDQGGEAHAQ</sequence>
<comment type="caution">
    <text evidence="1">The sequence shown here is derived from an EMBL/GenBank/DDBJ whole genome shotgun (WGS) entry which is preliminary data.</text>
</comment>
<organism evidence="1 2">
    <name type="scientific">Paenibacillus mesotrionivorans</name>
    <dbReference type="NCBI Taxonomy" id="3160968"/>
    <lineage>
        <taxon>Bacteria</taxon>
        <taxon>Bacillati</taxon>
        <taxon>Bacillota</taxon>
        <taxon>Bacilli</taxon>
        <taxon>Bacillales</taxon>
        <taxon>Paenibacillaceae</taxon>
        <taxon>Paenibacillus</taxon>
    </lineage>
</organism>